<evidence type="ECO:0000256" key="6">
    <source>
        <dbReference type="ARBA" id="ARBA00066965"/>
    </source>
</evidence>
<dbReference type="EMBL" id="CAKXYY010000040">
    <property type="protein sequence ID" value="CAH2355954.1"/>
    <property type="molecule type" value="Genomic_DNA"/>
</dbReference>
<dbReference type="InterPro" id="IPR044494">
    <property type="entry name" value="AKR3C2/3"/>
</dbReference>
<dbReference type="InterPro" id="IPR018170">
    <property type="entry name" value="Aldo/ket_reductase_CS"/>
</dbReference>
<evidence type="ECO:0000256" key="1">
    <source>
        <dbReference type="ARBA" id="ARBA00007905"/>
    </source>
</evidence>
<name>A0A9P0W0A1_9ASCO</name>
<protein>
    <recommendedName>
        <fullName evidence="7">2-dehydropantolactone reductase</fullName>
        <ecNumber evidence="6">1.1.1.358</ecNumber>
    </recommendedName>
    <alternativeName>
        <fullName evidence="7">2-dehydropantolactone reductase</fullName>
    </alternativeName>
    <alternativeName>
        <fullName evidence="8">Ketopantoyl-lactone reductase</fullName>
    </alternativeName>
</protein>
<evidence type="ECO:0000259" key="12">
    <source>
        <dbReference type="Pfam" id="PF00248"/>
    </source>
</evidence>
<dbReference type="InterPro" id="IPR023210">
    <property type="entry name" value="NADP_OxRdtase_dom"/>
</dbReference>
<accession>A0A9P0W0A1</accession>
<evidence type="ECO:0000256" key="3">
    <source>
        <dbReference type="ARBA" id="ARBA00023002"/>
    </source>
</evidence>
<dbReference type="Gene3D" id="3.20.20.100">
    <property type="entry name" value="NADP-dependent oxidoreductase domain"/>
    <property type="match status" value="1"/>
</dbReference>
<evidence type="ECO:0000256" key="4">
    <source>
        <dbReference type="ARBA" id="ARBA00050878"/>
    </source>
</evidence>
<comment type="similarity">
    <text evidence="1">Belongs to the aldo/keto reductase family.</text>
</comment>
<comment type="catalytic activity">
    <reaction evidence="4">
        <text>(R)-pantolactone + NADP(+) = 2-dehydropantolactone + NADPH + H(+)</text>
        <dbReference type="Rhea" id="RHEA:18981"/>
        <dbReference type="ChEBI" id="CHEBI:15378"/>
        <dbReference type="ChEBI" id="CHEBI:16719"/>
        <dbReference type="ChEBI" id="CHEBI:18395"/>
        <dbReference type="ChEBI" id="CHEBI:57783"/>
        <dbReference type="ChEBI" id="CHEBI:58349"/>
        <dbReference type="EC" id="1.1.1.358"/>
    </reaction>
</comment>
<dbReference type="PRINTS" id="PR00069">
    <property type="entry name" value="ALDKETRDTASE"/>
</dbReference>
<dbReference type="GO" id="GO:0047011">
    <property type="term" value="F:2-dehydropantolactone reductase (A-specific) activity"/>
    <property type="evidence" value="ECO:0007669"/>
    <property type="project" value="UniProtKB-ARBA"/>
</dbReference>
<comment type="catalytic activity">
    <reaction evidence="5">
        <text>isatin + NADPH + H(+) = 3-hydroxyindolin-2-one + NADP(+)</text>
        <dbReference type="Rhea" id="RHEA:68608"/>
        <dbReference type="ChEBI" id="CHEBI:15378"/>
        <dbReference type="ChEBI" id="CHEBI:27539"/>
        <dbReference type="ChEBI" id="CHEBI:28536"/>
        <dbReference type="ChEBI" id="CHEBI:57783"/>
        <dbReference type="ChEBI" id="CHEBI:58349"/>
    </reaction>
</comment>
<dbReference type="InterPro" id="IPR020471">
    <property type="entry name" value="AKR"/>
</dbReference>
<feature type="domain" description="NADP-dependent oxidoreductase" evidence="12">
    <location>
        <begin position="36"/>
        <end position="287"/>
    </location>
</feature>
<gene>
    <name evidence="13" type="ORF">CLIB1423_40S00210</name>
</gene>
<evidence type="ECO:0000256" key="7">
    <source>
        <dbReference type="ARBA" id="ARBA00079693"/>
    </source>
</evidence>
<evidence type="ECO:0000256" key="10">
    <source>
        <dbReference type="PIRSR" id="PIRSR000097-2"/>
    </source>
</evidence>
<dbReference type="Proteomes" id="UP000837801">
    <property type="component" value="Unassembled WGS sequence"/>
</dbReference>
<dbReference type="PIRSF" id="PIRSF000097">
    <property type="entry name" value="AKR"/>
    <property type="match status" value="1"/>
</dbReference>
<dbReference type="FunFam" id="3.20.20.100:FF:000002">
    <property type="entry name" value="2,5-diketo-D-gluconic acid reductase A"/>
    <property type="match status" value="1"/>
</dbReference>
<dbReference type="PROSITE" id="PS00062">
    <property type="entry name" value="ALDOKETO_REDUCTASE_2"/>
    <property type="match status" value="1"/>
</dbReference>
<evidence type="ECO:0000313" key="13">
    <source>
        <dbReference type="EMBL" id="CAH2355954.1"/>
    </source>
</evidence>
<evidence type="ECO:0000256" key="2">
    <source>
        <dbReference type="ARBA" id="ARBA00022857"/>
    </source>
</evidence>
<dbReference type="GO" id="GO:0016652">
    <property type="term" value="F:oxidoreductase activity, acting on NAD(P)H as acceptor"/>
    <property type="evidence" value="ECO:0007669"/>
    <property type="project" value="InterPro"/>
</dbReference>
<dbReference type="Pfam" id="PF00248">
    <property type="entry name" value="Aldo_ket_red"/>
    <property type="match status" value="1"/>
</dbReference>
<dbReference type="OrthoDB" id="416253at2759"/>
<dbReference type="PANTHER" id="PTHR43827:SF3">
    <property type="entry name" value="NADP-DEPENDENT OXIDOREDUCTASE DOMAIN-CONTAINING PROTEIN"/>
    <property type="match status" value="1"/>
</dbReference>
<comment type="caution">
    <text evidence="13">The sequence shown here is derived from an EMBL/GenBank/DDBJ whole genome shotgun (WGS) entry which is preliminary data.</text>
</comment>
<keyword evidence="14" id="KW-1185">Reference proteome</keyword>
<dbReference type="PANTHER" id="PTHR43827">
    <property type="entry name" value="2,5-DIKETO-D-GLUCONIC ACID REDUCTASE"/>
    <property type="match status" value="1"/>
</dbReference>
<proteinExistence type="inferred from homology"/>
<feature type="active site" description="Proton donor" evidence="9">
    <location>
        <position position="60"/>
    </location>
</feature>
<dbReference type="GO" id="GO:0042180">
    <property type="term" value="P:ketone metabolic process"/>
    <property type="evidence" value="ECO:0007669"/>
    <property type="project" value="UniProtKB-ARBA"/>
</dbReference>
<reference evidence="13" key="1">
    <citation type="submission" date="2022-03" db="EMBL/GenBank/DDBJ databases">
        <authorList>
            <person name="Legras J.-L."/>
            <person name="Devillers H."/>
            <person name="Grondin C."/>
        </authorList>
    </citation>
    <scope>NUCLEOTIDE SEQUENCE</scope>
    <source>
        <strain evidence="13">CLIB 1423</strain>
    </source>
</reference>
<sequence>MSLVGKSFKLSNGNLIPAVGYGTGTKWFKLGRDEIDTTLVDILVTALEVGVTHIDGAEVYNTALEIGEALQKAGKPRKDIFLTDKYFAGDGSFTRHSPFPNPYESLKESLKRFQVDYVDLYLLHAPFIKKETHGFTLEEAWGYLEKLVDEGLVKSIGISNFAIEDLEKILKVAKIKPTVHQIEYNANLQNQTPGIVKYSQENGILVESYSPLGPIIKGASDSKLNSYLAELTKKYTGKDAGQILLRWVLQNGVLPITTSGKKERIVGSLDIFDFQLTDEEQEKIASIGKETTIRQYWTKEYSKFD</sequence>
<dbReference type="SUPFAM" id="SSF51430">
    <property type="entry name" value="NAD(P)-linked oxidoreductase"/>
    <property type="match status" value="1"/>
</dbReference>
<feature type="binding site" evidence="10">
    <location>
        <position position="124"/>
    </location>
    <ligand>
        <name>substrate</name>
    </ligand>
</feature>
<dbReference type="InterPro" id="IPR036812">
    <property type="entry name" value="NAD(P)_OxRdtase_dom_sf"/>
</dbReference>
<evidence type="ECO:0000256" key="11">
    <source>
        <dbReference type="PIRSR" id="PIRSR000097-3"/>
    </source>
</evidence>
<dbReference type="CDD" id="cd19120">
    <property type="entry name" value="AKR_AKR3C2-3"/>
    <property type="match status" value="1"/>
</dbReference>
<keyword evidence="3" id="KW-0560">Oxidoreductase</keyword>
<evidence type="ECO:0000256" key="5">
    <source>
        <dbReference type="ARBA" id="ARBA00051098"/>
    </source>
</evidence>
<keyword evidence="2" id="KW-0521">NADP</keyword>
<dbReference type="AlphaFoldDB" id="A0A9P0W0A1"/>
<feature type="site" description="Lowers pKa of active site Tyr" evidence="11">
    <location>
        <position position="85"/>
    </location>
</feature>
<evidence type="ECO:0000313" key="14">
    <source>
        <dbReference type="Proteomes" id="UP000837801"/>
    </source>
</evidence>
<dbReference type="EC" id="1.1.1.358" evidence="6"/>
<evidence type="ECO:0000256" key="8">
    <source>
        <dbReference type="ARBA" id="ARBA00081322"/>
    </source>
</evidence>
<evidence type="ECO:0000256" key="9">
    <source>
        <dbReference type="PIRSR" id="PIRSR000097-1"/>
    </source>
</evidence>
<organism evidence="13 14">
    <name type="scientific">[Candida] railenensis</name>
    <dbReference type="NCBI Taxonomy" id="45579"/>
    <lineage>
        <taxon>Eukaryota</taxon>
        <taxon>Fungi</taxon>
        <taxon>Dikarya</taxon>
        <taxon>Ascomycota</taxon>
        <taxon>Saccharomycotina</taxon>
        <taxon>Pichiomycetes</taxon>
        <taxon>Debaryomycetaceae</taxon>
        <taxon>Kurtzmaniella</taxon>
    </lineage>
</organism>